<proteinExistence type="inferred from homology"/>
<dbReference type="EMBL" id="HBGJ01033769">
    <property type="protein sequence ID" value="CAD9262989.1"/>
    <property type="molecule type" value="Transcribed_RNA"/>
</dbReference>
<reference evidence="2" key="1">
    <citation type="submission" date="2021-01" db="EMBL/GenBank/DDBJ databases">
        <authorList>
            <person name="Corre E."/>
            <person name="Pelletier E."/>
            <person name="Niang G."/>
            <person name="Scheremetjew M."/>
            <person name="Finn R."/>
            <person name="Kale V."/>
            <person name="Holt S."/>
            <person name="Cochrane G."/>
            <person name="Meng A."/>
            <person name="Brown T."/>
            <person name="Cohen L."/>
        </authorList>
    </citation>
    <scope>NUCLEOTIDE SEQUENCE</scope>
    <source>
        <strain evidence="2">CCMP2877</strain>
    </source>
</reference>
<dbReference type="InterPro" id="IPR038765">
    <property type="entry name" value="Papain-like_cys_pep_sf"/>
</dbReference>
<gene>
    <name evidence="2" type="ORF">PPAR1163_LOCUS21372</name>
</gene>
<dbReference type="GO" id="GO:0016407">
    <property type="term" value="F:acetyltransferase activity"/>
    <property type="evidence" value="ECO:0007669"/>
    <property type="project" value="InterPro"/>
</dbReference>
<sequence>MALAQPALEHVADADMTSGELARFLTRLGLQGELAPTKDTLFLAHRRFFERIPFENLSVFTSESISLDLPAIVDKVCGIDGRSNRGGYCYELNKLFAAAMAKLGFALELKSARVHLDDGETPRTPYRPPPTHIAAIVRADDELYLCDVGFGRTALYEPIVLASEAVHRNGHTRVQLRRAPMETPLGFHYENRQLWFQKEGEWKRGYSFSESEGFSYVDCVGPNLSVCAHPSSTFCQVAWVEARTAAEHWLLFGLRFTHESHVSGEEAFEVQSPEHLAYLLKQHFGIIVSEQSAIDVFAVSAMQNIDAKWTRLAVAREPHRAPVREYLAAVAGRGGGVLGAVWQALASRESLCLGVGLGLGLALSRAAATR</sequence>
<evidence type="ECO:0008006" key="3">
    <source>
        <dbReference type="Google" id="ProtNLM"/>
    </source>
</evidence>
<dbReference type="InterPro" id="IPR053710">
    <property type="entry name" value="Arylamine_NAT_domain_sf"/>
</dbReference>
<dbReference type="AlphaFoldDB" id="A0A7S1XV93"/>
<comment type="similarity">
    <text evidence="1">Belongs to the arylamine N-acetyltransferase family.</text>
</comment>
<dbReference type="SUPFAM" id="SSF54001">
    <property type="entry name" value="Cysteine proteinases"/>
    <property type="match status" value="1"/>
</dbReference>
<dbReference type="Gene3D" id="3.30.2140.20">
    <property type="match status" value="1"/>
</dbReference>
<dbReference type="InterPro" id="IPR001447">
    <property type="entry name" value="Arylamine_N-AcTrfase"/>
</dbReference>
<dbReference type="Pfam" id="PF00797">
    <property type="entry name" value="Acetyltransf_2"/>
    <property type="match status" value="1"/>
</dbReference>
<dbReference type="PANTHER" id="PTHR11786">
    <property type="entry name" value="N-HYDROXYARYLAMINE O-ACETYLTRANSFERASE"/>
    <property type="match status" value="1"/>
</dbReference>
<evidence type="ECO:0000313" key="2">
    <source>
        <dbReference type="EMBL" id="CAD9262989.1"/>
    </source>
</evidence>
<protein>
    <recommendedName>
        <fullName evidence="3">Arylamine N-acetyltransferase</fullName>
    </recommendedName>
</protein>
<name>A0A7S1XV93_9STRA</name>
<accession>A0A7S1XV93</accession>
<evidence type="ECO:0000256" key="1">
    <source>
        <dbReference type="ARBA" id="ARBA00006547"/>
    </source>
</evidence>
<organism evidence="2">
    <name type="scientific">Phaeomonas parva</name>
    <dbReference type="NCBI Taxonomy" id="124430"/>
    <lineage>
        <taxon>Eukaryota</taxon>
        <taxon>Sar</taxon>
        <taxon>Stramenopiles</taxon>
        <taxon>Ochrophyta</taxon>
        <taxon>Pinguiophyceae</taxon>
        <taxon>Pinguiochrysidales</taxon>
        <taxon>Pinguiochrysidaceae</taxon>
        <taxon>Phaeomonas</taxon>
    </lineage>
</organism>
<dbReference type="PANTHER" id="PTHR11786:SF0">
    <property type="entry name" value="ARYLAMINE N-ACETYLTRANSFERASE 4-RELATED"/>
    <property type="match status" value="1"/>
</dbReference>